<evidence type="ECO:0000256" key="3">
    <source>
        <dbReference type="ARBA" id="ARBA00004961"/>
    </source>
</evidence>
<dbReference type="InterPro" id="IPR005900">
    <property type="entry name" value="6-phosphogluconolactonase_DevB"/>
</dbReference>
<reference evidence="18 19" key="2">
    <citation type="journal article" date="2012" name="Open Biol.">
        <title>Characteristics of nucleosomes and linker DNA regions on the genome of the basidiomycete Mixia osmundae revealed by mono- and dinucleosome mapping.</title>
        <authorList>
            <person name="Nishida H."/>
            <person name="Kondo S."/>
            <person name="Matsumoto T."/>
            <person name="Suzuki Y."/>
            <person name="Yoshikawa H."/>
            <person name="Taylor T.D."/>
            <person name="Sugiyama J."/>
        </authorList>
    </citation>
    <scope>NUCLEOTIDE SEQUENCE [LARGE SCALE GENOMIC DNA]</scope>
    <source>
        <strain evidence="19">CBS 9802 / IAM 14324 / JCM 22182 / KY 12970</strain>
    </source>
</reference>
<dbReference type="EMBL" id="BABT02000165">
    <property type="protein sequence ID" value="GAA98923.1"/>
    <property type="molecule type" value="Genomic_DNA"/>
</dbReference>
<dbReference type="SUPFAM" id="SSF48670">
    <property type="entry name" value="Transducin (heterotrimeric G protein), gamma chain"/>
    <property type="match status" value="1"/>
</dbReference>
<dbReference type="Proteomes" id="UP000009131">
    <property type="component" value="Unassembled WGS sequence"/>
</dbReference>
<dbReference type="Gene3D" id="3.40.50.1360">
    <property type="match status" value="1"/>
</dbReference>
<comment type="similarity">
    <text evidence="4">Belongs to the G protein gamma family.</text>
</comment>
<evidence type="ECO:0000256" key="1">
    <source>
        <dbReference type="ARBA" id="ARBA00000832"/>
    </source>
</evidence>
<dbReference type="PANTHER" id="PTHR11054">
    <property type="entry name" value="6-PHOSPHOGLUCONOLACTONASE"/>
    <property type="match status" value="1"/>
</dbReference>
<keyword evidence="11" id="KW-0472">Membrane</keyword>
<dbReference type="OrthoDB" id="432544at2759"/>
<dbReference type="CDD" id="cd01400">
    <property type="entry name" value="6PGL"/>
    <property type="match status" value="1"/>
</dbReference>
<dbReference type="PROSITE" id="PS50058">
    <property type="entry name" value="G_PROTEIN_GAMMA"/>
    <property type="match status" value="1"/>
</dbReference>
<evidence type="ECO:0000256" key="2">
    <source>
        <dbReference type="ARBA" id="ARBA00004170"/>
    </source>
</evidence>
<dbReference type="Gene3D" id="4.10.260.10">
    <property type="entry name" value="Transducin (heterotrimeric G protein), gamma chain"/>
    <property type="match status" value="1"/>
</dbReference>
<feature type="region of interest" description="Disordered" evidence="16">
    <location>
        <begin position="303"/>
        <end position="326"/>
    </location>
</feature>
<dbReference type="FunCoup" id="G7E7W3">
    <property type="interactions" value="384"/>
</dbReference>
<dbReference type="InterPro" id="IPR015898">
    <property type="entry name" value="G-protein_gamma-like_dom"/>
</dbReference>
<accession>G7E7W3</accession>
<proteinExistence type="inferred from homology"/>
<dbReference type="InterPro" id="IPR039104">
    <property type="entry name" value="6PGL"/>
</dbReference>
<name>G7E7W3_MIXOS</name>
<evidence type="ECO:0000256" key="14">
    <source>
        <dbReference type="ARBA" id="ARBA00023288"/>
    </source>
</evidence>
<comment type="pathway">
    <text evidence="3">Carbohydrate degradation; pentose phosphate pathway; D-ribulose 5-phosphate from D-glucose 6-phosphate (oxidative stage): step 2/3.</text>
</comment>
<keyword evidence="9" id="KW-0488">Methylation</keyword>
<dbReference type="InterPro" id="IPR036284">
    <property type="entry name" value="GGL_sf"/>
</dbReference>
<dbReference type="HOGENOM" id="CLU_647388_0_0_1"/>
<gene>
    <name evidence="18" type="primary">Mo05611</name>
    <name evidence="18" type="ORF">E5Q_05611</name>
</gene>
<evidence type="ECO:0000256" key="16">
    <source>
        <dbReference type="SAM" id="MobiDB-lite"/>
    </source>
</evidence>
<evidence type="ECO:0000313" key="19">
    <source>
        <dbReference type="Proteomes" id="UP000009131"/>
    </source>
</evidence>
<reference evidence="18 19" key="1">
    <citation type="journal article" date="2011" name="J. Gen. Appl. Microbiol.">
        <title>Draft genome sequencing of the enigmatic basidiomycete Mixia osmundae.</title>
        <authorList>
            <person name="Nishida H."/>
            <person name="Nagatsuka Y."/>
            <person name="Sugiyama J."/>
        </authorList>
    </citation>
    <scope>NUCLEOTIDE SEQUENCE [LARGE SCALE GENOMIC DNA]</scope>
    <source>
        <strain evidence="19">CBS 9802 / IAM 14324 / JCM 22182 / KY 12970</strain>
    </source>
</reference>
<evidence type="ECO:0000313" key="18">
    <source>
        <dbReference type="EMBL" id="GAA98923.1"/>
    </source>
</evidence>
<dbReference type="FunFam" id="4.10.260.10:FF:000003">
    <property type="entry name" value="G-protein complex gamma subunit Ste18/GpgA"/>
    <property type="match status" value="1"/>
</dbReference>
<dbReference type="EC" id="3.1.1.31" evidence="7"/>
<organism evidence="18 19">
    <name type="scientific">Mixia osmundae (strain CBS 9802 / IAM 14324 / JCM 22182 / KY 12970)</name>
    <dbReference type="NCBI Taxonomy" id="764103"/>
    <lineage>
        <taxon>Eukaryota</taxon>
        <taxon>Fungi</taxon>
        <taxon>Dikarya</taxon>
        <taxon>Basidiomycota</taxon>
        <taxon>Pucciniomycotina</taxon>
        <taxon>Mixiomycetes</taxon>
        <taxon>Mixiales</taxon>
        <taxon>Mixiaceae</taxon>
        <taxon>Mixia</taxon>
    </lineage>
</organism>
<evidence type="ECO:0000256" key="11">
    <source>
        <dbReference type="ARBA" id="ARBA00023136"/>
    </source>
</evidence>
<comment type="subcellular location">
    <subcellularLocation>
        <location evidence="2">Membrane</location>
        <topology evidence="2">Peripheral membrane protein</topology>
    </subcellularLocation>
</comment>
<protein>
    <recommendedName>
        <fullName evidence="8">Guanine nucleotide-binding protein subunit gamma</fullName>
        <ecNumber evidence="7">3.1.1.31</ecNumber>
    </recommendedName>
</protein>
<evidence type="ECO:0000256" key="5">
    <source>
        <dbReference type="ARBA" id="ARBA00010662"/>
    </source>
</evidence>
<dbReference type="Pfam" id="PF00631">
    <property type="entry name" value="G-gamma"/>
    <property type="match status" value="1"/>
</dbReference>
<dbReference type="GO" id="GO:0016020">
    <property type="term" value="C:membrane"/>
    <property type="evidence" value="ECO:0007669"/>
    <property type="project" value="UniProtKB-SubCell"/>
</dbReference>
<comment type="similarity">
    <text evidence="5">Belongs to the glucosamine/galactosamine-6-phosphate isomerase family. 6-phosphogluconolactonase subfamily.</text>
</comment>
<comment type="subunit">
    <text evidence="6">G proteins are composed of 3 units, alpha, beta and gamma.</text>
</comment>
<dbReference type="AlphaFoldDB" id="G7E7W3"/>
<dbReference type="GO" id="GO:0006098">
    <property type="term" value="P:pentose-phosphate shunt"/>
    <property type="evidence" value="ECO:0007669"/>
    <property type="project" value="InterPro"/>
</dbReference>
<keyword evidence="19" id="KW-1185">Reference proteome</keyword>
<feature type="compositionally biased region" description="Basic and acidic residues" evidence="16">
    <location>
        <begin position="310"/>
        <end position="326"/>
    </location>
</feature>
<keyword evidence="13" id="KW-0807">Transducer</keyword>
<dbReference type="InParanoid" id="G7E7W3"/>
<evidence type="ECO:0000256" key="13">
    <source>
        <dbReference type="ARBA" id="ARBA00023224"/>
    </source>
</evidence>
<keyword evidence="14" id="KW-0449">Lipoprotein</keyword>
<dbReference type="eggNOG" id="KOG3147">
    <property type="taxonomic scope" value="Eukaryota"/>
</dbReference>
<dbReference type="InterPro" id="IPR037171">
    <property type="entry name" value="NagB/RpiA_transferase-like"/>
</dbReference>
<comment type="catalytic activity">
    <reaction evidence="1">
        <text>6-phospho-D-glucono-1,5-lactone + H2O = 6-phospho-D-gluconate + H(+)</text>
        <dbReference type="Rhea" id="RHEA:12556"/>
        <dbReference type="ChEBI" id="CHEBI:15377"/>
        <dbReference type="ChEBI" id="CHEBI:15378"/>
        <dbReference type="ChEBI" id="CHEBI:57955"/>
        <dbReference type="ChEBI" id="CHEBI:58759"/>
        <dbReference type="EC" id="3.1.1.31"/>
    </reaction>
</comment>
<dbReference type="InterPro" id="IPR006148">
    <property type="entry name" value="Glc/Gal-6P_isomerase"/>
</dbReference>
<evidence type="ECO:0000256" key="4">
    <source>
        <dbReference type="ARBA" id="ARBA00007431"/>
    </source>
</evidence>
<dbReference type="STRING" id="764103.G7E7W3"/>
<evidence type="ECO:0000256" key="9">
    <source>
        <dbReference type="ARBA" id="ARBA00022481"/>
    </source>
</evidence>
<feature type="domain" description="G protein gamma" evidence="17">
    <location>
        <begin position="349"/>
        <end position="424"/>
    </location>
</feature>
<evidence type="ECO:0000256" key="12">
    <source>
        <dbReference type="ARBA" id="ARBA00023139"/>
    </source>
</evidence>
<dbReference type="SMART" id="SM01224">
    <property type="entry name" value="G_gamma"/>
    <property type="match status" value="1"/>
</dbReference>
<dbReference type="PANTHER" id="PTHR11054:SF0">
    <property type="entry name" value="6-PHOSPHOGLUCONOLACTONASE"/>
    <property type="match status" value="1"/>
</dbReference>
<dbReference type="SUPFAM" id="SSF100950">
    <property type="entry name" value="NagB/RpiA/CoA transferase-like"/>
    <property type="match status" value="1"/>
</dbReference>
<evidence type="ECO:0000259" key="17">
    <source>
        <dbReference type="PROSITE" id="PS50058"/>
    </source>
</evidence>
<sequence length="424" mass="47250">MAESAPSTKPLAPVLYAFETADQLSSRLADFIIKAQDEAVSSKKGVFRLAISGGSLPKTLNALIGRPEVKWDKWRVFFADERLVPLHSEDSNFYTCNEELFSKVPELKREYIHTIDEKLLREPEELSDEYEKQLMTAFAGKDSVAFPRFDLVLLGMGPDGHTCSLFPGHALLNEELRWVAWLDDSPKPPPTRITLTFPVLRHAHRVAFVASGAGKQEVLAQALDHPGELPCSKIKPAPPGQVFWFTDLEAAKQDKATTYPLPAARVPNSERALLLCTVPRDSTVCGRQARLCERAAASGHILVRPQTRSGADDRPTGRVDKRTTANNRKVDNTLTFSRAHQAQRISAGSKHSMSELKLRRLTEHNQRLREDLERPRVRVSEASASLIQYCKSTRDHLCPSIWGPLPKNEDPYAPVAQGGCCTIM</sequence>
<evidence type="ECO:0000256" key="10">
    <source>
        <dbReference type="ARBA" id="ARBA00022801"/>
    </source>
</evidence>
<dbReference type="NCBIfam" id="TIGR01198">
    <property type="entry name" value="pgl"/>
    <property type="match status" value="1"/>
</dbReference>
<keyword evidence="15" id="KW-0636">Prenylation</keyword>
<dbReference type="GO" id="GO:0005975">
    <property type="term" value="P:carbohydrate metabolic process"/>
    <property type="evidence" value="ECO:0007669"/>
    <property type="project" value="InterPro"/>
</dbReference>
<keyword evidence="10" id="KW-0378">Hydrolase</keyword>
<keyword evidence="12" id="KW-0564">Palmitate</keyword>
<evidence type="ECO:0000256" key="8">
    <source>
        <dbReference type="ARBA" id="ARBA00016111"/>
    </source>
</evidence>
<evidence type="ECO:0000256" key="15">
    <source>
        <dbReference type="ARBA" id="ARBA00023289"/>
    </source>
</evidence>
<dbReference type="FunFam" id="3.40.50.1360:FF:000005">
    <property type="entry name" value="6-phosphogluconolactonase"/>
    <property type="match status" value="1"/>
</dbReference>
<dbReference type="GO" id="GO:0017057">
    <property type="term" value="F:6-phosphogluconolactonase activity"/>
    <property type="evidence" value="ECO:0007669"/>
    <property type="project" value="UniProtKB-EC"/>
</dbReference>
<comment type="caution">
    <text evidence="18">The sequence shown here is derived from an EMBL/GenBank/DDBJ whole genome shotgun (WGS) entry which is preliminary data.</text>
</comment>
<evidence type="ECO:0000256" key="6">
    <source>
        <dbReference type="ARBA" id="ARBA00011581"/>
    </source>
</evidence>
<evidence type="ECO:0000256" key="7">
    <source>
        <dbReference type="ARBA" id="ARBA00013198"/>
    </source>
</evidence>
<dbReference type="GO" id="GO:0007186">
    <property type="term" value="P:G protein-coupled receptor signaling pathway"/>
    <property type="evidence" value="ECO:0007669"/>
    <property type="project" value="InterPro"/>
</dbReference>
<dbReference type="Pfam" id="PF01182">
    <property type="entry name" value="Glucosamine_iso"/>
    <property type="match status" value="1"/>
</dbReference>